<keyword evidence="7" id="KW-0539">Nucleus</keyword>
<dbReference type="AlphaFoldDB" id="A0A8H4W7D1"/>
<dbReference type="InterPro" id="IPR028094">
    <property type="entry name" value="RTC4_C"/>
</dbReference>
<feature type="compositionally biased region" description="Polar residues" evidence="8">
    <location>
        <begin position="185"/>
        <end position="197"/>
    </location>
</feature>
<dbReference type="GO" id="GO:0005737">
    <property type="term" value="C:cytoplasm"/>
    <property type="evidence" value="ECO:0007669"/>
    <property type="project" value="UniProtKB-SubCell"/>
</dbReference>
<protein>
    <recommendedName>
        <fullName evidence="5">Restriction of telomere capping protein 4</fullName>
    </recommendedName>
</protein>
<evidence type="ECO:0000256" key="8">
    <source>
        <dbReference type="SAM" id="MobiDB-lite"/>
    </source>
</evidence>
<dbReference type="OrthoDB" id="128308at2759"/>
<comment type="function">
    <text evidence="1">May be involved in a process influencing telomere capping.</text>
</comment>
<dbReference type="GO" id="GO:0005634">
    <property type="term" value="C:nucleus"/>
    <property type="evidence" value="ECO:0007669"/>
    <property type="project" value="UniProtKB-SubCell"/>
</dbReference>
<evidence type="ECO:0000256" key="2">
    <source>
        <dbReference type="ARBA" id="ARBA00004123"/>
    </source>
</evidence>
<feature type="compositionally biased region" description="Polar residues" evidence="8">
    <location>
        <begin position="35"/>
        <end position="53"/>
    </location>
</feature>
<organism evidence="10 11">
    <name type="scientific">Cudoniella acicularis</name>
    <dbReference type="NCBI Taxonomy" id="354080"/>
    <lineage>
        <taxon>Eukaryota</taxon>
        <taxon>Fungi</taxon>
        <taxon>Dikarya</taxon>
        <taxon>Ascomycota</taxon>
        <taxon>Pezizomycotina</taxon>
        <taxon>Leotiomycetes</taxon>
        <taxon>Helotiales</taxon>
        <taxon>Tricladiaceae</taxon>
        <taxon>Cudoniella</taxon>
    </lineage>
</organism>
<keyword evidence="11" id="KW-1185">Reference proteome</keyword>
<sequence length="614" mass="69255">MIFTIELDAFLPHMFPTPGLYDLTPKIGRQRIGLTRQSSQRPRPLLQSNNSLANVRRDTPTRTLAKVSDPVKHEDPEEDILPSPVDIDSSDDCLEADLPVNPSRTMPPRVASHEVEEEDIFRPPDGSDSSDDDGRANMKKIVFTNGSSQPGSQATKSTNTQKTKAKNTTINASVATSKARRSTRTEIVSTQDGGSSSPKRKSQEEPSSYGSGMVDAFGWVNSKKPKTKRSSQARYGKTTRQEDSPQKKFQKYDLGSDFEDSPKKKSISNQNLDLDSRASTPKKLIKISDLSSPAPTPDSTRKEFVMRDIDSSPLKKRDEPETLFNNPMDLSIASEVSESRPEDSLVASRKLRGRKKKQALEEPPLTQLPSFKMYDDMEELIGAARSMVDLEKDQLELIEDDFPTMIQRARCPMCNKPVDIDDLKAYGNMDTRKQEKFCQSHQKKTALEDWDAKGYPEIDWDHLDARISKHFKFIKKLINGGKSPYRDMFQQIVDTGQDRNLLKMNTNLIPGYFGGRGLRAISEIIMHEFTPLIKKRAVKDKLIAARTVVDFVQYVLVPEVTVLMIMEDMDVEVEEARDILKESAIIGELVHEEIKEVVTKRVNNSEDDDDDLDP</sequence>
<dbReference type="Proteomes" id="UP000566819">
    <property type="component" value="Unassembled WGS sequence"/>
</dbReference>
<evidence type="ECO:0000313" key="11">
    <source>
        <dbReference type="Proteomes" id="UP000566819"/>
    </source>
</evidence>
<name>A0A8H4W7D1_9HELO</name>
<dbReference type="PANTHER" id="PTHR41391:SF1">
    <property type="entry name" value="RESTRICTION OF TELOMERE CAPPING PROTEIN 4"/>
    <property type="match status" value="1"/>
</dbReference>
<evidence type="ECO:0000256" key="6">
    <source>
        <dbReference type="ARBA" id="ARBA00022490"/>
    </source>
</evidence>
<evidence type="ECO:0000256" key="3">
    <source>
        <dbReference type="ARBA" id="ARBA00004496"/>
    </source>
</evidence>
<feature type="compositionally biased region" description="Basic and acidic residues" evidence="8">
    <location>
        <begin position="299"/>
        <end position="320"/>
    </location>
</feature>
<dbReference type="EMBL" id="JAAMPI010000189">
    <property type="protein sequence ID" value="KAF4634365.1"/>
    <property type="molecule type" value="Genomic_DNA"/>
</dbReference>
<feature type="compositionally biased region" description="Polar residues" evidence="8">
    <location>
        <begin position="267"/>
        <end position="279"/>
    </location>
</feature>
<feature type="compositionally biased region" description="Low complexity" evidence="8">
    <location>
        <begin position="152"/>
        <end position="169"/>
    </location>
</feature>
<dbReference type="PANTHER" id="PTHR41391">
    <property type="entry name" value="RESTRICTION OF TELOMERE CAPPING PROTEIN 4"/>
    <property type="match status" value="1"/>
</dbReference>
<gene>
    <name evidence="10" type="ORF">G7Y89_g3733</name>
</gene>
<dbReference type="Pfam" id="PF14474">
    <property type="entry name" value="RTC4"/>
    <property type="match status" value="1"/>
</dbReference>
<feature type="region of interest" description="Disordered" evidence="8">
    <location>
        <begin position="34"/>
        <end position="363"/>
    </location>
</feature>
<comment type="subcellular location">
    <subcellularLocation>
        <location evidence="3">Cytoplasm</location>
    </subcellularLocation>
    <subcellularLocation>
        <location evidence="2">Nucleus</location>
    </subcellularLocation>
</comment>
<proteinExistence type="inferred from homology"/>
<accession>A0A8H4W7D1</accession>
<evidence type="ECO:0000256" key="5">
    <source>
        <dbReference type="ARBA" id="ARBA00015162"/>
    </source>
</evidence>
<evidence type="ECO:0000259" key="9">
    <source>
        <dbReference type="SMART" id="SM01312"/>
    </source>
</evidence>
<evidence type="ECO:0000256" key="7">
    <source>
        <dbReference type="ARBA" id="ARBA00023242"/>
    </source>
</evidence>
<comment type="caution">
    <text evidence="10">The sequence shown here is derived from an EMBL/GenBank/DDBJ whole genome shotgun (WGS) entry which is preliminary data.</text>
</comment>
<reference evidence="10 11" key="1">
    <citation type="submission" date="2020-03" db="EMBL/GenBank/DDBJ databases">
        <title>Draft Genome Sequence of Cudoniella acicularis.</title>
        <authorList>
            <person name="Buettner E."/>
            <person name="Kellner H."/>
        </authorList>
    </citation>
    <scope>NUCLEOTIDE SEQUENCE [LARGE SCALE GENOMIC DNA]</scope>
    <source>
        <strain evidence="10 11">DSM 108380</strain>
    </source>
</reference>
<dbReference type="SMART" id="SM01312">
    <property type="entry name" value="RTC4"/>
    <property type="match status" value="1"/>
</dbReference>
<feature type="domain" description="Restriction of telomere capping protein 4 C-terminal" evidence="9">
    <location>
        <begin position="477"/>
        <end position="593"/>
    </location>
</feature>
<comment type="similarity">
    <text evidence="4">Belongs to the RTC4 family.</text>
</comment>
<keyword evidence="6" id="KW-0963">Cytoplasm</keyword>
<evidence type="ECO:0000256" key="4">
    <source>
        <dbReference type="ARBA" id="ARBA00009461"/>
    </source>
</evidence>
<dbReference type="InterPro" id="IPR039024">
    <property type="entry name" value="RTC4"/>
</dbReference>
<evidence type="ECO:0000256" key="1">
    <source>
        <dbReference type="ARBA" id="ARBA00002738"/>
    </source>
</evidence>
<evidence type="ECO:0000313" key="10">
    <source>
        <dbReference type="EMBL" id="KAF4634365.1"/>
    </source>
</evidence>